<feature type="binding site" evidence="9">
    <location>
        <position position="49"/>
    </location>
    <ligand>
        <name>Mg(2+)</name>
        <dbReference type="ChEBI" id="CHEBI:18420"/>
    </ligand>
</feature>
<feature type="domain" description="DRBM" evidence="10">
    <location>
        <begin position="161"/>
        <end position="225"/>
    </location>
</feature>
<keyword evidence="9" id="KW-0460">Magnesium</keyword>
<dbReference type="GO" id="GO:0005737">
    <property type="term" value="C:cytoplasm"/>
    <property type="evidence" value="ECO:0007669"/>
    <property type="project" value="UniProtKB-SubCell"/>
</dbReference>
<comment type="similarity">
    <text evidence="2">Belongs to the ribonuclease III family.</text>
</comment>
<dbReference type="GO" id="GO:0006364">
    <property type="term" value="P:rRNA processing"/>
    <property type="evidence" value="ECO:0007669"/>
    <property type="project" value="UniProtKB-UniRule"/>
</dbReference>
<evidence type="ECO:0000256" key="4">
    <source>
        <dbReference type="ARBA" id="ARBA00022664"/>
    </source>
</evidence>
<dbReference type="HOGENOM" id="CLU_000907_1_1_5"/>
<comment type="function">
    <text evidence="9">Digests double-stranded RNA. Involved in the processing of primary rRNA transcript to yield the immediate precursors to the large and small rRNAs (23S and 16S). Processes some mRNAs, and tRNAs when they are encoded in the rRNA operon. Processes pre-crRNA and tracrRNA of type II CRISPR loci if present in the organism.</text>
</comment>
<dbReference type="InterPro" id="IPR036389">
    <property type="entry name" value="RNase_III_sf"/>
</dbReference>
<evidence type="ECO:0000256" key="3">
    <source>
        <dbReference type="ARBA" id="ARBA00022552"/>
    </source>
</evidence>
<evidence type="ECO:0000256" key="8">
    <source>
        <dbReference type="ARBA" id="ARBA00022884"/>
    </source>
</evidence>
<evidence type="ECO:0000259" key="11">
    <source>
        <dbReference type="PROSITE" id="PS50142"/>
    </source>
</evidence>
<dbReference type="STRING" id="1384459.GL4_1953"/>
<evidence type="ECO:0000256" key="6">
    <source>
        <dbReference type="ARBA" id="ARBA00022759"/>
    </source>
</evidence>
<dbReference type="PANTHER" id="PTHR11207:SF0">
    <property type="entry name" value="RIBONUCLEASE 3"/>
    <property type="match status" value="1"/>
</dbReference>
<evidence type="ECO:0000256" key="1">
    <source>
        <dbReference type="ARBA" id="ARBA00000109"/>
    </source>
</evidence>
<evidence type="ECO:0000256" key="7">
    <source>
        <dbReference type="ARBA" id="ARBA00022801"/>
    </source>
</evidence>
<dbReference type="HAMAP" id="MF_00104">
    <property type="entry name" value="RNase_III"/>
    <property type="match status" value="1"/>
</dbReference>
<comment type="cofactor">
    <cofactor evidence="9">
        <name>Mg(2+)</name>
        <dbReference type="ChEBI" id="CHEBI:18420"/>
    </cofactor>
</comment>
<comment type="subunit">
    <text evidence="9">Homodimer.</text>
</comment>
<evidence type="ECO:0000256" key="2">
    <source>
        <dbReference type="ARBA" id="ARBA00010183"/>
    </source>
</evidence>
<dbReference type="GO" id="GO:0019843">
    <property type="term" value="F:rRNA binding"/>
    <property type="evidence" value="ECO:0007669"/>
    <property type="project" value="UniProtKB-KW"/>
</dbReference>
<dbReference type="Pfam" id="PF00035">
    <property type="entry name" value="dsrm"/>
    <property type="match status" value="1"/>
</dbReference>
<keyword evidence="6 9" id="KW-0255">Endonuclease</keyword>
<keyword evidence="3 9" id="KW-0698">rRNA processing</keyword>
<feature type="binding site" evidence="9">
    <location>
        <position position="122"/>
    </location>
    <ligand>
        <name>Mg(2+)</name>
        <dbReference type="ChEBI" id="CHEBI:18420"/>
    </ligand>
</feature>
<dbReference type="PROSITE" id="PS50142">
    <property type="entry name" value="RNASE_3_2"/>
    <property type="match status" value="1"/>
</dbReference>
<keyword evidence="5 9" id="KW-0540">Nuclease</keyword>
<dbReference type="GO" id="GO:0008033">
    <property type="term" value="P:tRNA processing"/>
    <property type="evidence" value="ECO:0007669"/>
    <property type="project" value="UniProtKB-KW"/>
</dbReference>
<accession>A0A0A8K391</accession>
<dbReference type="GO" id="GO:0004525">
    <property type="term" value="F:ribonuclease III activity"/>
    <property type="evidence" value="ECO:0007669"/>
    <property type="project" value="UniProtKB-UniRule"/>
</dbReference>
<dbReference type="GO" id="GO:0006397">
    <property type="term" value="P:mRNA processing"/>
    <property type="evidence" value="ECO:0007669"/>
    <property type="project" value="UniProtKB-UniRule"/>
</dbReference>
<dbReference type="GO" id="GO:0003725">
    <property type="term" value="F:double-stranded RNA binding"/>
    <property type="evidence" value="ECO:0007669"/>
    <property type="project" value="TreeGrafter"/>
</dbReference>
<evidence type="ECO:0000256" key="5">
    <source>
        <dbReference type="ARBA" id="ARBA00022722"/>
    </source>
</evidence>
<dbReference type="CDD" id="cd00593">
    <property type="entry name" value="RIBOc"/>
    <property type="match status" value="1"/>
</dbReference>
<keyword evidence="13" id="KW-1185">Reference proteome</keyword>
<organism evidence="12 13">
    <name type="scientific">Methyloceanibacter caenitepidi</name>
    <dbReference type="NCBI Taxonomy" id="1384459"/>
    <lineage>
        <taxon>Bacteria</taxon>
        <taxon>Pseudomonadati</taxon>
        <taxon>Pseudomonadota</taxon>
        <taxon>Alphaproteobacteria</taxon>
        <taxon>Hyphomicrobiales</taxon>
        <taxon>Hyphomicrobiaceae</taxon>
        <taxon>Methyloceanibacter</taxon>
    </lineage>
</organism>
<dbReference type="SUPFAM" id="SSF54768">
    <property type="entry name" value="dsRNA-binding domain-like"/>
    <property type="match status" value="1"/>
</dbReference>
<dbReference type="InterPro" id="IPR011907">
    <property type="entry name" value="RNase_III"/>
</dbReference>
<dbReference type="PROSITE" id="PS00517">
    <property type="entry name" value="RNASE_3_1"/>
    <property type="match status" value="1"/>
</dbReference>
<keyword evidence="4 9" id="KW-0507">mRNA processing</keyword>
<dbReference type="PROSITE" id="PS50137">
    <property type="entry name" value="DS_RBD"/>
    <property type="match status" value="1"/>
</dbReference>
<dbReference type="PANTHER" id="PTHR11207">
    <property type="entry name" value="RIBONUCLEASE III"/>
    <property type="match status" value="1"/>
</dbReference>
<evidence type="ECO:0000259" key="10">
    <source>
        <dbReference type="PROSITE" id="PS50137"/>
    </source>
</evidence>
<dbReference type="InterPro" id="IPR000999">
    <property type="entry name" value="RNase_III_dom"/>
</dbReference>
<comment type="subcellular location">
    <subcellularLocation>
        <location evidence="9">Cytoplasm</location>
    </subcellularLocation>
</comment>
<keyword evidence="9" id="KW-0963">Cytoplasm</keyword>
<dbReference type="NCBIfam" id="TIGR02191">
    <property type="entry name" value="RNaseIII"/>
    <property type="match status" value="1"/>
</dbReference>
<feature type="binding site" evidence="9">
    <location>
        <position position="125"/>
    </location>
    <ligand>
        <name>Mg(2+)</name>
        <dbReference type="ChEBI" id="CHEBI:18420"/>
    </ligand>
</feature>
<dbReference type="RefSeq" id="WP_045366925.1">
    <property type="nucleotide sequence ID" value="NZ_AP014648.1"/>
</dbReference>
<feature type="active site" evidence="9">
    <location>
        <position position="125"/>
    </location>
</feature>
<name>A0A0A8K391_9HYPH</name>
<protein>
    <recommendedName>
        <fullName evidence="9">Ribonuclease 3</fullName>
        <ecNumber evidence="9">3.1.26.3</ecNumber>
    </recommendedName>
    <alternativeName>
        <fullName evidence="9">Ribonuclease III</fullName>
        <shortName evidence="9">RNase III</shortName>
    </alternativeName>
</protein>
<dbReference type="InterPro" id="IPR014720">
    <property type="entry name" value="dsRBD_dom"/>
</dbReference>
<dbReference type="EMBL" id="AP014648">
    <property type="protein sequence ID" value="BAQ17403.1"/>
    <property type="molecule type" value="Genomic_DNA"/>
</dbReference>
<dbReference type="Proteomes" id="UP000031643">
    <property type="component" value="Chromosome"/>
</dbReference>
<dbReference type="CDD" id="cd10845">
    <property type="entry name" value="DSRM_RNAse_III_family"/>
    <property type="match status" value="1"/>
</dbReference>
<dbReference type="KEGG" id="mcg:GL4_1953"/>
<dbReference type="AlphaFoldDB" id="A0A0A8K391"/>
<dbReference type="GO" id="GO:0010468">
    <property type="term" value="P:regulation of gene expression"/>
    <property type="evidence" value="ECO:0007669"/>
    <property type="project" value="TreeGrafter"/>
</dbReference>
<dbReference type="SUPFAM" id="SSF69065">
    <property type="entry name" value="RNase III domain-like"/>
    <property type="match status" value="1"/>
</dbReference>
<keyword evidence="9" id="KW-0479">Metal-binding</keyword>
<dbReference type="Pfam" id="PF14622">
    <property type="entry name" value="Ribonucleas_3_3"/>
    <property type="match status" value="1"/>
</dbReference>
<dbReference type="Gene3D" id="1.10.1520.10">
    <property type="entry name" value="Ribonuclease III domain"/>
    <property type="match status" value="1"/>
</dbReference>
<dbReference type="SMART" id="SM00358">
    <property type="entry name" value="DSRM"/>
    <property type="match status" value="1"/>
</dbReference>
<comment type="catalytic activity">
    <reaction evidence="1 9">
        <text>Endonucleolytic cleavage to 5'-phosphomonoester.</text>
        <dbReference type="EC" id="3.1.26.3"/>
    </reaction>
</comment>
<gene>
    <name evidence="9" type="primary">rnc</name>
    <name evidence="12" type="ORF">GL4_1953</name>
</gene>
<keyword evidence="7 9" id="KW-0378">Hydrolase</keyword>
<keyword evidence="9" id="KW-0819">tRNA processing</keyword>
<dbReference type="FunFam" id="1.10.1520.10:FF:000001">
    <property type="entry name" value="Ribonuclease 3"/>
    <property type="match status" value="1"/>
</dbReference>
<evidence type="ECO:0000313" key="12">
    <source>
        <dbReference type="EMBL" id="BAQ17403.1"/>
    </source>
</evidence>
<evidence type="ECO:0000256" key="9">
    <source>
        <dbReference type="HAMAP-Rule" id="MF_00104"/>
    </source>
</evidence>
<dbReference type="EC" id="3.1.26.3" evidence="9"/>
<dbReference type="SMART" id="SM00535">
    <property type="entry name" value="RIBOc"/>
    <property type="match status" value="1"/>
</dbReference>
<keyword evidence="8 9" id="KW-0694">RNA-binding</keyword>
<proteinExistence type="inferred from homology"/>
<feature type="active site" evidence="9">
    <location>
        <position position="53"/>
    </location>
</feature>
<dbReference type="GO" id="GO:0046872">
    <property type="term" value="F:metal ion binding"/>
    <property type="evidence" value="ECO:0007669"/>
    <property type="project" value="UniProtKB-KW"/>
</dbReference>
<feature type="domain" description="RNase III" evidence="11">
    <location>
        <begin position="9"/>
        <end position="136"/>
    </location>
</feature>
<keyword evidence="9" id="KW-0699">rRNA-binding</keyword>
<reference evidence="12 13" key="1">
    <citation type="submission" date="2014-09" db="EMBL/GenBank/DDBJ databases">
        <title>Genome sequencing of Methyloceanibacter caenitepidi Gela4.</title>
        <authorList>
            <person name="Takeuchi M."/>
            <person name="Susumu S."/>
            <person name="Kamagata Y."/>
            <person name="Oshima K."/>
            <person name="Hattori M."/>
            <person name="Iwasaki W."/>
        </authorList>
    </citation>
    <scope>NUCLEOTIDE SEQUENCE [LARGE SCALE GENOMIC DNA]</scope>
    <source>
        <strain evidence="12 13">Gela4</strain>
    </source>
</reference>
<evidence type="ECO:0000313" key="13">
    <source>
        <dbReference type="Proteomes" id="UP000031643"/>
    </source>
</evidence>
<sequence length="237" mass="25782">MAKRRISDVGVLAERIGHKFNKPSLLTLALTHASARPGSKPNEDNERLEFLGDRVLGLSIAQLLSERYPEASEGELARWFNHLVRTETCAEAGQSWHLGDFILMSGGEAGSGGRRKKTILANACEAVLGAVFSDAGYDAARELVWRTWAPHLAELKEAAPDAKSVLQEWAQGRQLPLPNYIEISREGPDHAPLFTAEVHVEGVAPERGEGSNKRAAEQAAALAMLLREGVWQASAND</sequence>
<dbReference type="Gene3D" id="3.30.160.20">
    <property type="match status" value="1"/>
</dbReference>